<gene>
    <name evidence="2" type="ORF">S03H2_14769</name>
</gene>
<keyword evidence="1" id="KW-0472">Membrane</keyword>
<reference evidence="2" key="1">
    <citation type="journal article" date="2014" name="Front. Microbiol.">
        <title>High frequency of phylogenetically diverse reductive dehalogenase-homologous genes in deep subseafloor sedimentary metagenomes.</title>
        <authorList>
            <person name="Kawai M."/>
            <person name="Futagami T."/>
            <person name="Toyoda A."/>
            <person name="Takaki Y."/>
            <person name="Nishi S."/>
            <person name="Hori S."/>
            <person name="Arai W."/>
            <person name="Tsubouchi T."/>
            <person name="Morono Y."/>
            <person name="Uchiyama I."/>
            <person name="Ito T."/>
            <person name="Fujiyama A."/>
            <person name="Inagaki F."/>
            <person name="Takami H."/>
        </authorList>
    </citation>
    <scope>NUCLEOTIDE SEQUENCE</scope>
    <source>
        <strain evidence="2">Expedition CK06-06</strain>
    </source>
</reference>
<keyword evidence="1" id="KW-0812">Transmembrane</keyword>
<sequence>MFQWDAIVDLLDNPVILRYIIGGAIFLIVVIICYVIHHKLTK</sequence>
<feature type="transmembrane region" description="Helical" evidence="1">
    <location>
        <begin position="16"/>
        <end position="36"/>
    </location>
</feature>
<dbReference type="AlphaFoldDB" id="X1FL85"/>
<accession>X1FL85</accession>
<protein>
    <submittedName>
        <fullName evidence="2">Uncharacterized protein</fullName>
    </submittedName>
</protein>
<keyword evidence="1" id="KW-1133">Transmembrane helix</keyword>
<comment type="caution">
    <text evidence="2">The sequence shown here is derived from an EMBL/GenBank/DDBJ whole genome shotgun (WGS) entry which is preliminary data.</text>
</comment>
<organism evidence="2">
    <name type="scientific">marine sediment metagenome</name>
    <dbReference type="NCBI Taxonomy" id="412755"/>
    <lineage>
        <taxon>unclassified sequences</taxon>
        <taxon>metagenomes</taxon>
        <taxon>ecological metagenomes</taxon>
    </lineage>
</organism>
<proteinExistence type="predicted"/>
<evidence type="ECO:0000313" key="2">
    <source>
        <dbReference type="EMBL" id="GAH45727.1"/>
    </source>
</evidence>
<evidence type="ECO:0000256" key="1">
    <source>
        <dbReference type="SAM" id="Phobius"/>
    </source>
</evidence>
<dbReference type="EMBL" id="BARU01007502">
    <property type="protein sequence ID" value="GAH45727.1"/>
    <property type="molecule type" value="Genomic_DNA"/>
</dbReference>
<name>X1FL85_9ZZZZ</name>